<reference evidence="2 3" key="2">
    <citation type="submission" date="2018-11" db="EMBL/GenBank/DDBJ databases">
        <authorList>
            <consortium name="Pathogen Informatics"/>
        </authorList>
    </citation>
    <scope>NUCLEOTIDE SEQUENCE [LARGE SCALE GENOMIC DNA]</scope>
    <source>
        <strain evidence="2 3">NST_G2</strain>
    </source>
</reference>
<gene>
    <name evidence="2" type="ORF">SSLN_LOCUS86</name>
</gene>
<feature type="region of interest" description="Disordered" evidence="1">
    <location>
        <begin position="53"/>
        <end position="77"/>
    </location>
</feature>
<organism evidence="4">
    <name type="scientific">Schistocephalus solidus</name>
    <name type="common">Tapeworm</name>
    <dbReference type="NCBI Taxonomy" id="70667"/>
    <lineage>
        <taxon>Eukaryota</taxon>
        <taxon>Metazoa</taxon>
        <taxon>Spiralia</taxon>
        <taxon>Lophotrochozoa</taxon>
        <taxon>Platyhelminthes</taxon>
        <taxon>Cestoda</taxon>
        <taxon>Eucestoda</taxon>
        <taxon>Diphyllobothriidea</taxon>
        <taxon>Diphyllobothriidae</taxon>
        <taxon>Schistocephalus</taxon>
    </lineage>
</organism>
<feature type="compositionally biased region" description="Basic residues" evidence="1">
    <location>
        <begin position="53"/>
        <end position="69"/>
    </location>
</feature>
<name>A0A183S788_SCHSO</name>
<dbReference type="OrthoDB" id="6274432at2759"/>
<sequence length="139" mass="16035">MGCPTCVVAAPVKRLWCCIALRLTMACFTFAALYSDDRLCCCVGRRLTMMVSQKKKKKKKKKRKKKEKKKKENAPGEAIKREHRFNWDATEVIAMANTKRAREFPETWCSSADSINHHVHLDTHYEGLYSRLAVSCTHQ</sequence>
<evidence type="ECO:0000313" key="4">
    <source>
        <dbReference type="WBParaSite" id="SSLN_0000008801-mRNA-1"/>
    </source>
</evidence>
<keyword evidence="3" id="KW-1185">Reference proteome</keyword>
<evidence type="ECO:0000313" key="3">
    <source>
        <dbReference type="Proteomes" id="UP000275846"/>
    </source>
</evidence>
<dbReference type="AlphaFoldDB" id="A0A183S788"/>
<evidence type="ECO:0000256" key="1">
    <source>
        <dbReference type="SAM" id="MobiDB-lite"/>
    </source>
</evidence>
<dbReference type="Proteomes" id="UP000275846">
    <property type="component" value="Unassembled WGS sequence"/>
</dbReference>
<reference evidence="4" key="1">
    <citation type="submission" date="2016-06" db="UniProtKB">
        <authorList>
            <consortium name="WormBaseParasite"/>
        </authorList>
    </citation>
    <scope>IDENTIFICATION</scope>
</reference>
<evidence type="ECO:0000313" key="2">
    <source>
        <dbReference type="EMBL" id="VDL81418.1"/>
    </source>
</evidence>
<dbReference type="WBParaSite" id="SSLN_0000008801-mRNA-1">
    <property type="protein sequence ID" value="SSLN_0000008801-mRNA-1"/>
    <property type="gene ID" value="SSLN_0000008801"/>
</dbReference>
<protein>
    <submittedName>
        <fullName evidence="4">Secreted protein</fullName>
    </submittedName>
</protein>
<dbReference type="EMBL" id="UYSU01000040">
    <property type="protein sequence ID" value="VDL81418.1"/>
    <property type="molecule type" value="Genomic_DNA"/>
</dbReference>
<proteinExistence type="predicted"/>
<accession>A0A183S788</accession>